<dbReference type="InterPro" id="IPR035906">
    <property type="entry name" value="MetI-like_sf"/>
</dbReference>
<gene>
    <name evidence="9" type="ORF">GCM10010124_35010</name>
</gene>
<protein>
    <submittedName>
        <fullName evidence="9">Sugar ABC transporter permease</fullName>
    </submittedName>
</protein>
<feature type="domain" description="ABC transmembrane type-1" evidence="8">
    <location>
        <begin position="64"/>
        <end position="285"/>
    </location>
</feature>
<dbReference type="AlphaFoldDB" id="A0A8J3BPZ9"/>
<feature type="transmembrane region" description="Helical" evidence="7">
    <location>
        <begin position="101"/>
        <end position="121"/>
    </location>
</feature>
<dbReference type="PANTHER" id="PTHR43227:SF8">
    <property type="entry name" value="DIACETYLCHITOBIOSE UPTAKE SYSTEM PERMEASE PROTEIN DASB"/>
    <property type="match status" value="1"/>
</dbReference>
<dbReference type="PROSITE" id="PS50928">
    <property type="entry name" value="ABC_TM1"/>
    <property type="match status" value="1"/>
</dbReference>
<comment type="similarity">
    <text evidence="7">Belongs to the binding-protein-dependent transport system permease family.</text>
</comment>
<evidence type="ECO:0000256" key="6">
    <source>
        <dbReference type="ARBA" id="ARBA00023136"/>
    </source>
</evidence>
<dbReference type="Gene3D" id="1.10.3720.10">
    <property type="entry name" value="MetI-like"/>
    <property type="match status" value="1"/>
</dbReference>
<dbReference type="GO" id="GO:0055085">
    <property type="term" value="P:transmembrane transport"/>
    <property type="evidence" value="ECO:0007669"/>
    <property type="project" value="InterPro"/>
</dbReference>
<feature type="transmembrane region" description="Helical" evidence="7">
    <location>
        <begin position="68"/>
        <end position="89"/>
    </location>
</feature>
<dbReference type="PANTHER" id="PTHR43227">
    <property type="entry name" value="BLL4140 PROTEIN"/>
    <property type="match status" value="1"/>
</dbReference>
<keyword evidence="2 7" id="KW-0813">Transport</keyword>
<keyword evidence="5 7" id="KW-1133">Transmembrane helix</keyword>
<keyword evidence="6 7" id="KW-0472">Membrane</keyword>
<evidence type="ECO:0000259" key="8">
    <source>
        <dbReference type="PROSITE" id="PS50928"/>
    </source>
</evidence>
<dbReference type="SUPFAM" id="SSF161098">
    <property type="entry name" value="MetI-like"/>
    <property type="match status" value="1"/>
</dbReference>
<dbReference type="Proteomes" id="UP000662200">
    <property type="component" value="Unassembled WGS sequence"/>
</dbReference>
<name>A0A8J3BPZ9_9ACTN</name>
<evidence type="ECO:0000256" key="3">
    <source>
        <dbReference type="ARBA" id="ARBA00022475"/>
    </source>
</evidence>
<comment type="caution">
    <text evidence="9">The sequence shown here is derived from an EMBL/GenBank/DDBJ whole genome shotgun (WGS) entry which is preliminary data.</text>
</comment>
<evidence type="ECO:0000313" key="9">
    <source>
        <dbReference type="EMBL" id="GGK39308.1"/>
    </source>
</evidence>
<sequence>MSDRRQAAAMLAPYAAGLALLVFAPAAATVALAFTEWDAISPPRWVGLANLRELWGHEPFHKALTNSLVFAAVAVPARLALALGLALLLHRPGRRVGLARTVALLPTAVPEVAYGLLWLWLFNPLAGPVNRALTVGGGNGLTAWGALPPQWLTMPTPARAAIIIMSVFTVGELFVLLLAARRVLPAEVYELAAVEGAGRWQVFRRVTLPLVAPVLGLLALRDTVLSFQVSFTPALVVTDGGPPQGATTYLSLFVYRTGFEYLRHGFAAAATVVVLLLTAAAVAAQWWLLGRYRSRYVP</sequence>
<dbReference type="CDD" id="cd06261">
    <property type="entry name" value="TM_PBP2"/>
    <property type="match status" value="1"/>
</dbReference>
<dbReference type="GO" id="GO:0005886">
    <property type="term" value="C:plasma membrane"/>
    <property type="evidence" value="ECO:0007669"/>
    <property type="project" value="UniProtKB-SubCell"/>
</dbReference>
<reference evidence="9" key="2">
    <citation type="submission" date="2020-09" db="EMBL/GenBank/DDBJ databases">
        <authorList>
            <person name="Sun Q."/>
            <person name="Ohkuma M."/>
        </authorList>
    </citation>
    <scope>NUCLEOTIDE SEQUENCE</scope>
    <source>
        <strain evidence="9">JCM 3091</strain>
    </source>
</reference>
<feature type="transmembrane region" description="Helical" evidence="7">
    <location>
        <begin position="266"/>
        <end position="289"/>
    </location>
</feature>
<evidence type="ECO:0000256" key="2">
    <source>
        <dbReference type="ARBA" id="ARBA00022448"/>
    </source>
</evidence>
<reference evidence="9" key="1">
    <citation type="journal article" date="2014" name="Int. J. Syst. Evol. Microbiol.">
        <title>Complete genome sequence of Corynebacterium casei LMG S-19264T (=DSM 44701T), isolated from a smear-ripened cheese.</title>
        <authorList>
            <consortium name="US DOE Joint Genome Institute (JGI-PGF)"/>
            <person name="Walter F."/>
            <person name="Albersmeier A."/>
            <person name="Kalinowski J."/>
            <person name="Ruckert C."/>
        </authorList>
    </citation>
    <scope>NUCLEOTIDE SEQUENCE</scope>
    <source>
        <strain evidence="9">JCM 3091</strain>
    </source>
</reference>
<dbReference type="EMBL" id="BMQC01000015">
    <property type="protein sequence ID" value="GGK39308.1"/>
    <property type="molecule type" value="Genomic_DNA"/>
</dbReference>
<evidence type="ECO:0000256" key="1">
    <source>
        <dbReference type="ARBA" id="ARBA00004651"/>
    </source>
</evidence>
<evidence type="ECO:0000313" key="10">
    <source>
        <dbReference type="Proteomes" id="UP000662200"/>
    </source>
</evidence>
<evidence type="ECO:0000256" key="4">
    <source>
        <dbReference type="ARBA" id="ARBA00022692"/>
    </source>
</evidence>
<dbReference type="InterPro" id="IPR050809">
    <property type="entry name" value="UgpAE/MalFG_permease"/>
</dbReference>
<accession>A0A8J3BPZ9</accession>
<evidence type="ECO:0000256" key="5">
    <source>
        <dbReference type="ARBA" id="ARBA00022989"/>
    </source>
</evidence>
<keyword evidence="3" id="KW-1003">Cell membrane</keyword>
<comment type="subcellular location">
    <subcellularLocation>
        <location evidence="1 7">Cell membrane</location>
        <topology evidence="1 7">Multi-pass membrane protein</topology>
    </subcellularLocation>
</comment>
<proteinExistence type="inferred from homology"/>
<dbReference type="InterPro" id="IPR000515">
    <property type="entry name" value="MetI-like"/>
</dbReference>
<evidence type="ECO:0000256" key="7">
    <source>
        <dbReference type="RuleBase" id="RU363032"/>
    </source>
</evidence>
<organism evidence="9 10">
    <name type="scientific">Pilimelia terevasa</name>
    <dbReference type="NCBI Taxonomy" id="53372"/>
    <lineage>
        <taxon>Bacteria</taxon>
        <taxon>Bacillati</taxon>
        <taxon>Actinomycetota</taxon>
        <taxon>Actinomycetes</taxon>
        <taxon>Micromonosporales</taxon>
        <taxon>Micromonosporaceae</taxon>
        <taxon>Pilimelia</taxon>
    </lineage>
</organism>
<keyword evidence="10" id="KW-1185">Reference proteome</keyword>
<dbReference type="Pfam" id="PF00528">
    <property type="entry name" value="BPD_transp_1"/>
    <property type="match status" value="1"/>
</dbReference>
<keyword evidence="4 7" id="KW-0812">Transmembrane</keyword>
<feature type="transmembrane region" description="Helical" evidence="7">
    <location>
        <begin position="160"/>
        <end position="181"/>
    </location>
</feature>